<dbReference type="EnsemblPlants" id="Zm00001eb369760_T002">
    <property type="protein sequence ID" value="Zm00001eb369760_P002"/>
    <property type="gene ID" value="Zm00001eb369760"/>
</dbReference>
<dbReference type="AlphaFoldDB" id="A0A804UIA5"/>
<keyword evidence="3" id="KW-1185">Reference proteome</keyword>
<evidence type="ECO:0000313" key="2">
    <source>
        <dbReference type="EnsemblPlants" id="Zm00001eb369760_P002"/>
    </source>
</evidence>
<keyword evidence="1" id="KW-0812">Transmembrane</keyword>
<evidence type="ECO:0000313" key="3">
    <source>
        <dbReference type="Proteomes" id="UP000007305"/>
    </source>
</evidence>
<dbReference type="EnsemblPlants" id="Zm00001eb369760_T003">
    <property type="protein sequence ID" value="Zm00001eb369760_P003"/>
    <property type="gene ID" value="Zm00001eb369760"/>
</dbReference>
<dbReference type="Gramene" id="Zm00001eb369760_T002">
    <property type="protein sequence ID" value="Zm00001eb369760_P002"/>
    <property type="gene ID" value="Zm00001eb369760"/>
</dbReference>
<dbReference type="Proteomes" id="UP000007305">
    <property type="component" value="Chromosome 8"/>
</dbReference>
<evidence type="ECO:0000256" key="1">
    <source>
        <dbReference type="SAM" id="Phobius"/>
    </source>
</evidence>
<keyword evidence="1" id="KW-1133">Transmembrane helix</keyword>
<reference evidence="3" key="1">
    <citation type="journal article" date="2009" name="Science">
        <title>The B73 maize genome: complexity, diversity, and dynamics.</title>
        <authorList>
            <person name="Schnable P.S."/>
            <person name="Ware D."/>
            <person name="Fulton R.S."/>
            <person name="Stein J.C."/>
            <person name="Wei F."/>
            <person name="Pasternak S."/>
            <person name="Liang C."/>
            <person name="Zhang J."/>
            <person name="Fulton L."/>
            <person name="Graves T.A."/>
            <person name="Minx P."/>
            <person name="Reily A.D."/>
            <person name="Courtney L."/>
            <person name="Kruchowski S.S."/>
            <person name="Tomlinson C."/>
            <person name="Strong C."/>
            <person name="Delehaunty K."/>
            <person name="Fronick C."/>
            <person name="Courtney B."/>
            <person name="Rock S.M."/>
            <person name="Belter E."/>
            <person name="Du F."/>
            <person name="Kim K."/>
            <person name="Abbott R.M."/>
            <person name="Cotton M."/>
            <person name="Levy A."/>
            <person name="Marchetto P."/>
            <person name="Ochoa K."/>
            <person name="Jackson S.M."/>
            <person name="Gillam B."/>
            <person name="Chen W."/>
            <person name="Yan L."/>
            <person name="Higginbotham J."/>
            <person name="Cardenas M."/>
            <person name="Waligorski J."/>
            <person name="Applebaum E."/>
            <person name="Phelps L."/>
            <person name="Falcone J."/>
            <person name="Kanchi K."/>
            <person name="Thane T."/>
            <person name="Scimone A."/>
            <person name="Thane N."/>
            <person name="Henke J."/>
            <person name="Wang T."/>
            <person name="Ruppert J."/>
            <person name="Shah N."/>
            <person name="Rotter K."/>
            <person name="Hodges J."/>
            <person name="Ingenthron E."/>
            <person name="Cordes M."/>
            <person name="Kohlberg S."/>
            <person name="Sgro J."/>
            <person name="Delgado B."/>
            <person name="Mead K."/>
            <person name="Chinwalla A."/>
            <person name="Leonard S."/>
            <person name="Crouse K."/>
            <person name="Collura K."/>
            <person name="Kudrna D."/>
            <person name="Currie J."/>
            <person name="He R."/>
            <person name="Angelova A."/>
            <person name="Rajasekar S."/>
            <person name="Mueller T."/>
            <person name="Lomeli R."/>
            <person name="Scara G."/>
            <person name="Ko A."/>
            <person name="Delaney K."/>
            <person name="Wissotski M."/>
            <person name="Lopez G."/>
            <person name="Campos D."/>
            <person name="Braidotti M."/>
            <person name="Ashley E."/>
            <person name="Golser W."/>
            <person name="Kim H."/>
            <person name="Lee S."/>
            <person name="Lin J."/>
            <person name="Dujmic Z."/>
            <person name="Kim W."/>
            <person name="Talag J."/>
            <person name="Zuccolo A."/>
            <person name="Fan C."/>
            <person name="Sebastian A."/>
            <person name="Kramer M."/>
            <person name="Spiegel L."/>
            <person name="Nascimento L."/>
            <person name="Zutavern T."/>
            <person name="Miller B."/>
            <person name="Ambroise C."/>
            <person name="Muller S."/>
            <person name="Spooner W."/>
            <person name="Narechania A."/>
            <person name="Ren L."/>
            <person name="Wei S."/>
            <person name="Kumari S."/>
            <person name="Faga B."/>
            <person name="Levy M.J."/>
            <person name="McMahan L."/>
            <person name="Van Buren P."/>
            <person name="Vaughn M.W."/>
            <person name="Ying K."/>
            <person name="Yeh C.-T."/>
            <person name="Emrich S.J."/>
            <person name="Jia Y."/>
            <person name="Kalyanaraman A."/>
            <person name="Hsia A.-P."/>
            <person name="Barbazuk W.B."/>
            <person name="Baucom R.S."/>
            <person name="Brutnell T.P."/>
            <person name="Carpita N.C."/>
            <person name="Chaparro C."/>
            <person name="Chia J.-M."/>
            <person name="Deragon J.-M."/>
            <person name="Estill J.C."/>
            <person name="Fu Y."/>
            <person name="Jeddeloh J.A."/>
            <person name="Han Y."/>
            <person name="Lee H."/>
            <person name="Li P."/>
            <person name="Lisch D.R."/>
            <person name="Liu S."/>
            <person name="Liu Z."/>
            <person name="Nagel D.H."/>
            <person name="McCann M.C."/>
            <person name="SanMiguel P."/>
            <person name="Myers A.M."/>
            <person name="Nettleton D."/>
            <person name="Nguyen J."/>
            <person name="Penning B.W."/>
            <person name="Ponnala L."/>
            <person name="Schneider K.L."/>
            <person name="Schwartz D.C."/>
            <person name="Sharma A."/>
            <person name="Soderlund C."/>
            <person name="Springer N.M."/>
            <person name="Sun Q."/>
            <person name="Wang H."/>
            <person name="Waterman M."/>
            <person name="Westerman R."/>
            <person name="Wolfgruber T.K."/>
            <person name="Yang L."/>
            <person name="Yu Y."/>
            <person name="Zhang L."/>
            <person name="Zhou S."/>
            <person name="Zhu Q."/>
            <person name="Bennetzen J.L."/>
            <person name="Dawe R.K."/>
            <person name="Jiang J."/>
            <person name="Jiang N."/>
            <person name="Presting G.G."/>
            <person name="Wessler S.R."/>
            <person name="Aluru S."/>
            <person name="Martienssen R.A."/>
            <person name="Clifton S.W."/>
            <person name="McCombie W.R."/>
            <person name="Wing R.A."/>
            <person name="Wilson R.K."/>
        </authorList>
    </citation>
    <scope>NUCLEOTIDE SEQUENCE [LARGE SCALE GENOMIC DNA]</scope>
    <source>
        <strain evidence="3">cv. B73</strain>
    </source>
</reference>
<dbReference type="Gramene" id="Zm00001eb369760_T001">
    <property type="protein sequence ID" value="Zm00001eb369760_P001"/>
    <property type="gene ID" value="Zm00001eb369760"/>
</dbReference>
<name>A0A804UIA5_MAIZE</name>
<reference evidence="2" key="3">
    <citation type="submission" date="2021-05" db="UniProtKB">
        <authorList>
            <consortium name="EnsemblPlants"/>
        </authorList>
    </citation>
    <scope>IDENTIFICATION</scope>
    <source>
        <strain evidence="2">cv. B73</strain>
    </source>
</reference>
<accession>A0A804UIA5</accession>
<proteinExistence type="predicted"/>
<protein>
    <submittedName>
        <fullName evidence="2">Uncharacterized protein</fullName>
    </submittedName>
</protein>
<reference evidence="2" key="2">
    <citation type="submission" date="2019-07" db="EMBL/GenBank/DDBJ databases">
        <authorList>
            <person name="Seetharam A."/>
            <person name="Woodhouse M."/>
            <person name="Cannon E."/>
        </authorList>
    </citation>
    <scope>NUCLEOTIDE SEQUENCE [LARGE SCALE GENOMIC DNA]</scope>
    <source>
        <strain evidence="2">cv. B73</strain>
    </source>
</reference>
<dbReference type="Gramene" id="Zm00001eb369760_T003">
    <property type="protein sequence ID" value="Zm00001eb369760_P003"/>
    <property type="gene ID" value="Zm00001eb369760"/>
</dbReference>
<feature type="transmembrane region" description="Helical" evidence="1">
    <location>
        <begin position="95"/>
        <end position="119"/>
    </location>
</feature>
<keyword evidence="1" id="KW-0472">Membrane</keyword>
<sequence length="144" mass="15867">MRTSALLEHHRQPGSQVRIYNLHSFCLFDSCKRCAVPSRAGYVDLLGPPPRLLPLSLGSRRERPFIDGVCSDNATLMPRSDLSDRVPSHNTDPQAASLVNTSTALLVLLALAVASGVAADGSDHRYKMYRLVPTERQQWPLSQS</sequence>
<organism evidence="2 3">
    <name type="scientific">Zea mays</name>
    <name type="common">Maize</name>
    <dbReference type="NCBI Taxonomy" id="4577"/>
    <lineage>
        <taxon>Eukaryota</taxon>
        <taxon>Viridiplantae</taxon>
        <taxon>Streptophyta</taxon>
        <taxon>Embryophyta</taxon>
        <taxon>Tracheophyta</taxon>
        <taxon>Spermatophyta</taxon>
        <taxon>Magnoliopsida</taxon>
        <taxon>Liliopsida</taxon>
        <taxon>Poales</taxon>
        <taxon>Poaceae</taxon>
        <taxon>PACMAD clade</taxon>
        <taxon>Panicoideae</taxon>
        <taxon>Andropogonodae</taxon>
        <taxon>Andropogoneae</taxon>
        <taxon>Tripsacinae</taxon>
        <taxon>Zea</taxon>
    </lineage>
</organism>
<dbReference type="EnsemblPlants" id="Zm00001eb369760_T001">
    <property type="protein sequence ID" value="Zm00001eb369760_P001"/>
    <property type="gene ID" value="Zm00001eb369760"/>
</dbReference>